<dbReference type="InterPro" id="IPR001789">
    <property type="entry name" value="Sig_transdc_resp-reg_receiver"/>
</dbReference>
<dbReference type="SUPFAM" id="SSF52172">
    <property type="entry name" value="CheY-like"/>
    <property type="match status" value="1"/>
</dbReference>
<evidence type="ECO:0000256" key="2">
    <source>
        <dbReference type="PROSITE-ProRule" id="PRU00169"/>
    </source>
</evidence>
<feature type="modified residue" description="4-aspartylphosphate" evidence="2">
    <location>
        <position position="53"/>
    </location>
</feature>
<proteinExistence type="predicted"/>
<dbReference type="InterPro" id="IPR011006">
    <property type="entry name" value="CheY-like_superfamily"/>
</dbReference>
<organism evidence="4 5">
    <name type="scientific">Cerasibacillus terrae</name>
    <dbReference type="NCBI Taxonomy" id="2498845"/>
    <lineage>
        <taxon>Bacteria</taxon>
        <taxon>Bacillati</taxon>
        <taxon>Bacillota</taxon>
        <taxon>Bacilli</taxon>
        <taxon>Bacillales</taxon>
        <taxon>Bacillaceae</taxon>
        <taxon>Cerasibacillus</taxon>
    </lineage>
</organism>
<dbReference type="PANTHER" id="PTHR44591">
    <property type="entry name" value="STRESS RESPONSE REGULATOR PROTEIN 1"/>
    <property type="match status" value="1"/>
</dbReference>
<feature type="domain" description="Response regulatory" evidence="3">
    <location>
        <begin position="4"/>
        <end position="118"/>
    </location>
</feature>
<evidence type="ECO:0000313" key="4">
    <source>
        <dbReference type="EMBL" id="TXL66611.1"/>
    </source>
</evidence>
<comment type="caution">
    <text evidence="4">The sequence shown here is derived from an EMBL/GenBank/DDBJ whole genome shotgun (WGS) entry which is preliminary data.</text>
</comment>
<evidence type="ECO:0000259" key="3">
    <source>
        <dbReference type="PROSITE" id="PS50110"/>
    </source>
</evidence>
<evidence type="ECO:0000256" key="1">
    <source>
        <dbReference type="ARBA" id="ARBA00022553"/>
    </source>
</evidence>
<gene>
    <name evidence="4" type="ORF">FHP05_04285</name>
</gene>
<name>A0A5C8NZR2_9BACI</name>
<dbReference type="Proteomes" id="UP000321574">
    <property type="component" value="Unassembled WGS sequence"/>
</dbReference>
<sequence length="126" mass="14320">MQKRVLIVEDEPGIRLLLNEILKKEGHEVMQATTGKEALEKIATSSFDLLIIDYKLPVLDGIEVIKQLQTDQHFIPCIMMTGLIELVAEQLEKMDFVKGVIAKPFNVDELCEIVQKIFPTVQTKQI</sequence>
<protein>
    <submittedName>
        <fullName evidence="4">Response regulator</fullName>
    </submittedName>
</protein>
<dbReference type="InterPro" id="IPR050595">
    <property type="entry name" value="Bact_response_regulator"/>
</dbReference>
<accession>A0A5C8NZR2</accession>
<dbReference type="OrthoDB" id="9808843at2"/>
<dbReference type="RefSeq" id="WP_147666011.1">
    <property type="nucleotide sequence ID" value="NZ_VDUW01000002.1"/>
</dbReference>
<reference evidence="4 5" key="1">
    <citation type="submission" date="2019-06" db="EMBL/GenBank/DDBJ databases">
        <title>Cerasibacillus sp. nov., isolated from maize field.</title>
        <authorList>
            <person name="Lin S.-Y."/>
            <person name="Tsai C.-F."/>
            <person name="Young C.-C."/>
        </authorList>
    </citation>
    <scope>NUCLEOTIDE SEQUENCE [LARGE SCALE GENOMIC DNA]</scope>
    <source>
        <strain evidence="4 5">CC-CFT480</strain>
    </source>
</reference>
<dbReference type="PROSITE" id="PS50110">
    <property type="entry name" value="RESPONSE_REGULATORY"/>
    <property type="match status" value="1"/>
</dbReference>
<keyword evidence="1 2" id="KW-0597">Phosphoprotein</keyword>
<dbReference type="SMART" id="SM00448">
    <property type="entry name" value="REC"/>
    <property type="match status" value="1"/>
</dbReference>
<dbReference type="Pfam" id="PF00072">
    <property type="entry name" value="Response_reg"/>
    <property type="match status" value="1"/>
</dbReference>
<dbReference type="PANTHER" id="PTHR44591:SF3">
    <property type="entry name" value="RESPONSE REGULATORY DOMAIN-CONTAINING PROTEIN"/>
    <property type="match status" value="1"/>
</dbReference>
<dbReference type="Gene3D" id="3.40.50.2300">
    <property type="match status" value="1"/>
</dbReference>
<dbReference type="EMBL" id="VDUW01000002">
    <property type="protein sequence ID" value="TXL66611.1"/>
    <property type="molecule type" value="Genomic_DNA"/>
</dbReference>
<keyword evidence="5" id="KW-1185">Reference proteome</keyword>
<evidence type="ECO:0000313" key="5">
    <source>
        <dbReference type="Proteomes" id="UP000321574"/>
    </source>
</evidence>
<dbReference type="GO" id="GO:0000160">
    <property type="term" value="P:phosphorelay signal transduction system"/>
    <property type="evidence" value="ECO:0007669"/>
    <property type="project" value="InterPro"/>
</dbReference>
<dbReference type="AlphaFoldDB" id="A0A5C8NZR2"/>